<sequence>MDPDDELTPEDPLTELSRLASEAIDGQSKGATSAERRRRCDRVLELEAQGFITDDRACFLAGLVMICGESVADFHHAHRFARRATELGDERAWTLRAMAWDRLLIELGRPQHFGTQIIRMGGRWSLGEVNPRVTDWERALFGVPPLYVQLQRVEELQRSEQG</sequence>
<protein>
    <submittedName>
        <fullName evidence="2">Uncharacterized protein</fullName>
    </submittedName>
</protein>
<dbReference type="RefSeq" id="WP_066787098.1">
    <property type="nucleotide sequence ID" value="NZ_LWQS01000051.1"/>
</dbReference>
<evidence type="ECO:0000313" key="3">
    <source>
        <dbReference type="Proteomes" id="UP000078287"/>
    </source>
</evidence>
<name>A0A178MBB1_9CHLR</name>
<reference evidence="2 3" key="1">
    <citation type="submission" date="2016-04" db="EMBL/GenBank/DDBJ databases">
        <title>Chloroflexus islandicus sp. nov., a thermophilic filamentous anoxygenic phototrophic bacterium from geyser Strokkur (Iceland).</title>
        <authorList>
            <person name="Gaisin V.A."/>
            <person name="Kalashnikov A.M."/>
            <person name="Sukhacheva M.V."/>
            <person name="Grouzdev D.S."/>
            <person name="Ivanov T.M."/>
            <person name="Kuznetsov B."/>
            <person name="Gorlenko V.M."/>
        </authorList>
    </citation>
    <scope>NUCLEOTIDE SEQUENCE [LARGE SCALE GENOMIC DNA]</scope>
    <source>
        <strain evidence="3">isl-2</strain>
    </source>
</reference>
<dbReference type="STRING" id="1707952.A6A03_13825"/>
<comment type="caution">
    <text evidence="2">The sequence shown here is derived from an EMBL/GenBank/DDBJ whole genome shotgun (WGS) entry which is preliminary data.</text>
</comment>
<dbReference type="AlphaFoldDB" id="A0A178MBB1"/>
<accession>A0A178MBB1</accession>
<dbReference type="EMBL" id="LWQS01000051">
    <property type="protein sequence ID" value="OAN45816.1"/>
    <property type="molecule type" value="Genomic_DNA"/>
</dbReference>
<organism evidence="2 3">
    <name type="scientific">Chloroflexus islandicus</name>
    <dbReference type="NCBI Taxonomy" id="1707952"/>
    <lineage>
        <taxon>Bacteria</taxon>
        <taxon>Bacillati</taxon>
        <taxon>Chloroflexota</taxon>
        <taxon>Chloroflexia</taxon>
        <taxon>Chloroflexales</taxon>
        <taxon>Chloroflexineae</taxon>
        <taxon>Chloroflexaceae</taxon>
        <taxon>Chloroflexus</taxon>
    </lineage>
</organism>
<proteinExistence type="predicted"/>
<gene>
    <name evidence="2" type="ORF">A6A03_13825</name>
</gene>
<feature type="region of interest" description="Disordered" evidence="1">
    <location>
        <begin position="1"/>
        <end position="33"/>
    </location>
</feature>
<dbReference type="Proteomes" id="UP000078287">
    <property type="component" value="Unassembled WGS sequence"/>
</dbReference>
<dbReference type="OrthoDB" id="7275869at2"/>
<keyword evidence="3" id="KW-1185">Reference proteome</keyword>
<evidence type="ECO:0000256" key="1">
    <source>
        <dbReference type="SAM" id="MobiDB-lite"/>
    </source>
</evidence>
<evidence type="ECO:0000313" key="2">
    <source>
        <dbReference type="EMBL" id="OAN45816.1"/>
    </source>
</evidence>
<feature type="compositionally biased region" description="Acidic residues" evidence="1">
    <location>
        <begin position="1"/>
        <end position="13"/>
    </location>
</feature>